<dbReference type="Proteomes" id="UP000288293">
    <property type="component" value="Unassembled WGS sequence"/>
</dbReference>
<protein>
    <submittedName>
        <fullName evidence="2">Uncharacterized protein</fullName>
    </submittedName>
</protein>
<sequence>MLMFLKIKRTIWMLFCSFSFAIAVMLMGYDISSQMFIWSILLVFFIYCVVLTVVDSVVEKNKAEHKGE</sequence>
<gene>
    <name evidence="2" type="ORF">CWE09_07485</name>
</gene>
<evidence type="ECO:0000313" key="2">
    <source>
        <dbReference type="EMBL" id="RUO26541.1"/>
    </source>
</evidence>
<comment type="caution">
    <text evidence="2">The sequence shown here is derived from an EMBL/GenBank/DDBJ whole genome shotgun (WGS) entry which is preliminary data.</text>
</comment>
<keyword evidence="1" id="KW-1133">Transmembrane helix</keyword>
<proteinExistence type="predicted"/>
<dbReference type="EMBL" id="PIPL01000001">
    <property type="protein sequence ID" value="RUO26541.1"/>
    <property type="molecule type" value="Genomic_DNA"/>
</dbReference>
<evidence type="ECO:0000256" key="1">
    <source>
        <dbReference type="SAM" id="Phobius"/>
    </source>
</evidence>
<reference evidence="2 3" key="1">
    <citation type="journal article" date="2011" name="Front. Microbiol.">
        <title>Genomic signatures of strain selection and enhancement in Bacillus atrophaeus var. globigii, a historical biowarfare simulant.</title>
        <authorList>
            <person name="Gibbons H.S."/>
            <person name="Broomall S.M."/>
            <person name="McNew L.A."/>
            <person name="Daligault H."/>
            <person name="Chapman C."/>
            <person name="Bruce D."/>
            <person name="Karavis M."/>
            <person name="Krepps M."/>
            <person name="McGregor P.A."/>
            <person name="Hong C."/>
            <person name="Park K.H."/>
            <person name="Akmal A."/>
            <person name="Feldman A."/>
            <person name="Lin J.S."/>
            <person name="Chang W.E."/>
            <person name="Higgs B.W."/>
            <person name="Demirev P."/>
            <person name="Lindquist J."/>
            <person name="Liem A."/>
            <person name="Fochler E."/>
            <person name="Read T.D."/>
            <person name="Tapia R."/>
            <person name="Johnson S."/>
            <person name="Bishop-Lilly K.A."/>
            <person name="Detter C."/>
            <person name="Han C."/>
            <person name="Sozhamannan S."/>
            <person name="Rosenzweig C.N."/>
            <person name="Skowronski E.W."/>
        </authorList>
    </citation>
    <scope>NUCLEOTIDE SEQUENCE [LARGE SCALE GENOMIC DNA]</scope>
    <source>
        <strain evidence="2 3">MLST1</strain>
    </source>
</reference>
<keyword evidence="3" id="KW-1185">Reference proteome</keyword>
<dbReference type="AlphaFoldDB" id="A0A432W907"/>
<keyword evidence="1" id="KW-0812">Transmembrane</keyword>
<name>A0A432W907_9GAMM</name>
<accession>A0A432W907</accession>
<organism evidence="2 3">
    <name type="scientific">Aliidiomarina minuta</name>
    <dbReference type="NCBI Taxonomy" id="880057"/>
    <lineage>
        <taxon>Bacteria</taxon>
        <taxon>Pseudomonadati</taxon>
        <taxon>Pseudomonadota</taxon>
        <taxon>Gammaproteobacteria</taxon>
        <taxon>Alteromonadales</taxon>
        <taxon>Idiomarinaceae</taxon>
        <taxon>Aliidiomarina</taxon>
    </lineage>
</organism>
<feature type="transmembrane region" description="Helical" evidence="1">
    <location>
        <begin position="35"/>
        <end position="58"/>
    </location>
</feature>
<keyword evidence="1" id="KW-0472">Membrane</keyword>
<feature type="transmembrane region" description="Helical" evidence="1">
    <location>
        <begin position="12"/>
        <end position="29"/>
    </location>
</feature>
<evidence type="ECO:0000313" key="3">
    <source>
        <dbReference type="Proteomes" id="UP000288293"/>
    </source>
</evidence>